<gene>
    <name evidence="2" type="ORF">IV68_GL000590</name>
</gene>
<evidence type="ECO:0000313" key="3">
    <source>
        <dbReference type="Proteomes" id="UP000051296"/>
    </source>
</evidence>
<dbReference type="Pfam" id="PF16069">
    <property type="entry name" value="DUF4811"/>
    <property type="match status" value="1"/>
</dbReference>
<evidence type="ECO:0000256" key="1">
    <source>
        <dbReference type="SAM" id="Phobius"/>
    </source>
</evidence>
<dbReference type="STRING" id="1123500.GCA_000420365_00845"/>
<dbReference type="AlphaFoldDB" id="A0A0R2FVH6"/>
<dbReference type="Proteomes" id="UP000051296">
    <property type="component" value="Unassembled WGS sequence"/>
</dbReference>
<dbReference type="InParanoid" id="A0A0R2FVH6"/>
<reference evidence="2 3" key="1">
    <citation type="journal article" date="2015" name="Genome Announc.">
        <title>Expanding the biotechnology potential of lactobacilli through comparative genomics of 213 strains and associated genera.</title>
        <authorList>
            <person name="Sun Z."/>
            <person name="Harris H.M."/>
            <person name="McCann A."/>
            <person name="Guo C."/>
            <person name="Argimon S."/>
            <person name="Zhang W."/>
            <person name="Yang X."/>
            <person name="Jeffery I.B."/>
            <person name="Cooney J.C."/>
            <person name="Kagawa T.F."/>
            <person name="Liu W."/>
            <person name="Song Y."/>
            <person name="Salvetti E."/>
            <person name="Wrobel A."/>
            <person name="Rasinkangas P."/>
            <person name="Parkhill J."/>
            <person name="Rea M.C."/>
            <person name="O'Sullivan O."/>
            <person name="Ritari J."/>
            <person name="Douillard F.P."/>
            <person name="Paul Ross R."/>
            <person name="Yang R."/>
            <person name="Briner A.E."/>
            <person name="Felis G.E."/>
            <person name="de Vos W.M."/>
            <person name="Barrangou R."/>
            <person name="Klaenhammer T.R."/>
            <person name="Caufield P.W."/>
            <person name="Cui Y."/>
            <person name="Zhang H."/>
            <person name="O'Toole P.W."/>
        </authorList>
    </citation>
    <scope>NUCLEOTIDE SEQUENCE [LARGE SCALE GENOMIC DNA]</scope>
    <source>
        <strain evidence="2 3">DSM 20190</strain>
    </source>
</reference>
<accession>A0A0R2FVH6</accession>
<dbReference type="OrthoDB" id="2148715at2"/>
<keyword evidence="1" id="KW-1133">Transmembrane helix</keyword>
<proteinExistence type="predicted"/>
<dbReference type="InterPro" id="IPR032083">
    <property type="entry name" value="DUF4811"/>
</dbReference>
<feature type="transmembrane region" description="Helical" evidence="1">
    <location>
        <begin position="27"/>
        <end position="45"/>
    </location>
</feature>
<protein>
    <recommendedName>
        <fullName evidence="4">DUF4811 domain-containing protein</fullName>
    </recommendedName>
</protein>
<name>A0A0R2FVH6_9LACO</name>
<evidence type="ECO:0008006" key="4">
    <source>
        <dbReference type="Google" id="ProtNLM"/>
    </source>
</evidence>
<keyword evidence="3" id="KW-1185">Reference proteome</keyword>
<comment type="caution">
    <text evidence="2">The sequence shown here is derived from an EMBL/GenBank/DDBJ whole genome shotgun (WGS) entry which is preliminary data.</text>
</comment>
<keyword evidence="1" id="KW-0472">Membrane</keyword>
<dbReference type="PATRIC" id="fig|1123500.6.peg.594"/>
<dbReference type="RefSeq" id="WP_051125786.1">
    <property type="nucleotide sequence ID" value="NZ_ATUU01000002.1"/>
</dbReference>
<organism evidence="2 3">
    <name type="scientific">Weissella halotolerans DSM 20190</name>
    <dbReference type="NCBI Taxonomy" id="1123500"/>
    <lineage>
        <taxon>Bacteria</taxon>
        <taxon>Bacillati</taxon>
        <taxon>Bacillota</taxon>
        <taxon>Bacilli</taxon>
        <taxon>Lactobacillales</taxon>
        <taxon>Lactobacillaceae</taxon>
        <taxon>Weissella</taxon>
    </lineage>
</organism>
<keyword evidence="1" id="KW-0812">Transmembrane</keyword>
<dbReference type="EMBL" id="JQAX01000002">
    <property type="protein sequence ID" value="KRN32240.1"/>
    <property type="molecule type" value="Genomic_DNA"/>
</dbReference>
<sequence>MIVLLVLGFALLLFTLMQYVHHRRISWLPLLFGLMLVAGNSWWLANAQREHLFMQRESVAKTEKIAPSASLGDYHFVTTTKVGKGLRYTYKIGDQSYQTLAEHTKMTVKHSDDKDATLQTTVKTYRTQNMFDRLMRWGEPQQLPAGTDYVLTLPTNWHVVNKKQYAQLVDVVKHANDDVPAAVTKLIKHEFALAAKSNDDFTSNKKAQAHLKDQITKDELHKAEDKMNEEIGRLLAEWHR</sequence>
<evidence type="ECO:0000313" key="2">
    <source>
        <dbReference type="EMBL" id="KRN32240.1"/>
    </source>
</evidence>